<name>A0A4S3TM05_9EURY</name>
<dbReference type="AlphaFoldDB" id="A0A4S3TM05"/>
<evidence type="ECO:0000256" key="5">
    <source>
        <dbReference type="ARBA" id="ARBA00022842"/>
    </source>
</evidence>
<dbReference type="CDD" id="cd00685">
    <property type="entry name" value="Trans_IPPS_HT"/>
    <property type="match status" value="1"/>
</dbReference>
<feature type="compositionally biased region" description="Basic and acidic residues" evidence="7">
    <location>
        <begin position="88"/>
        <end position="99"/>
    </location>
</feature>
<dbReference type="OrthoDB" id="26738at2157"/>
<evidence type="ECO:0000256" key="2">
    <source>
        <dbReference type="ARBA" id="ARBA00006706"/>
    </source>
</evidence>
<organism evidence="8 9">
    <name type="scientific">Salinadaptatus halalkaliphilus</name>
    <dbReference type="NCBI Taxonomy" id="2419781"/>
    <lineage>
        <taxon>Archaea</taxon>
        <taxon>Methanobacteriati</taxon>
        <taxon>Methanobacteriota</taxon>
        <taxon>Stenosarchaea group</taxon>
        <taxon>Halobacteria</taxon>
        <taxon>Halobacteriales</taxon>
        <taxon>Natrialbaceae</taxon>
        <taxon>Salinadaptatus</taxon>
    </lineage>
</organism>
<evidence type="ECO:0000256" key="7">
    <source>
        <dbReference type="SAM" id="MobiDB-lite"/>
    </source>
</evidence>
<dbReference type="PANTHER" id="PTHR12001:SF85">
    <property type="entry name" value="SHORT CHAIN ISOPRENYL DIPHOSPHATE SYNTHASE"/>
    <property type="match status" value="1"/>
</dbReference>
<keyword evidence="9" id="KW-1185">Reference proteome</keyword>
<dbReference type="InterPro" id="IPR000092">
    <property type="entry name" value="Polyprenyl_synt"/>
</dbReference>
<evidence type="ECO:0000256" key="6">
    <source>
        <dbReference type="RuleBase" id="RU004466"/>
    </source>
</evidence>
<gene>
    <name evidence="8" type="ORF">D8Y22_17760</name>
</gene>
<dbReference type="Pfam" id="PF00348">
    <property type="entry name" value="polyprenyl_synt"/>
    <property type="match status" value="1"/>
</dbReference>
<dbReference type="InterPro" id="IPR033749">
    <property type="entry name" value="Polyprenyl_synt_CS"/>
</dbReference>
<reference evidence="8 9" key="1">
    <citation type="submission" date="2018-10" db="EMBL/GenBank/DDBJ databases">
        <title>Natronolimnobius sp. XQ-INN 246 isolated from Inner Mongolia Autonomous Region of China.</title>
        <authorList>
            <person name="Xue Q."/>
        </authorList>
    </citation>
    <scope>NUCLEOTIDE SEQUENCE [LARGE SCALE GENOMIC DNA]</scope>
    <source>
        <strain evidence="8 9">XQ-INN 246</strain>
    </source>
</reference>
<keyword evidence="5" id="KW-0460">Magnesium</keyword>
<comment type="caution">
    <text evidence="8">The sequence shown here is derived from an EMBL/GenBank/DDBJ whole genome shotgun (WGS) entry which is preliminary data.</text>
</comment>
<comment type="similarity">
    <text evidence="2 6">Belongs to the FPP/GGPP synthase family.</text>
</comment>
<dbReference type="InterPro" id="IPR008949">
    <property type="entry name" value="Isoprenoid_synthase_dom_sf"/>
</dbReference>
<dbReference type="PROSITE" id="PS00444">
    <property type="entry name" value="POLYPRENYL_SYNTHASE_2"/>
    <property type="match status" value="1"/>
</dbReference>
<dbReference type="RefSeq" id="WP_141466006.1">
    <property type="nucleotide sequence ID" value="NZ_RBZW01000058.1"/>
</dbReference>
<dbReference type="GO" id="GO:0004659">
    <property type="term" value="F:prenyltransferase activity"/>
    <property type="evidence" value="ECO:0007669"/>
    <property type="project" value="InterPro"/>
</dbReference>
<dbReference type="EMBL" id="RBZW01000058">
    <property type="protein sequence ID" value="THE63658.1"/>
    <property type="molecule type" value="Genomic_DNA"/>
</dbReference>
<keyword evidence="3 6" id="KW-0808">Transferase</keyword>
<evidence type="ECO:0000256" key="4">
    <source>
        <dbReference type="ARBA" id="ARBA00022723"/>
    </source>
</evidence>
<dbReference type="NCBIfam" id="NF040789">
    <property type="entry name" value="gerfarn_diphsyn"/>
    <property type="match status" value="1"/>
</dbReference>
<evidence type="ECO:0000256" key="3">
    <source>
        <dbReference type="ARBA" id="ARBA00022679"/>
    </source>
</evidence>
<keyword evidence="4" id="KW-0479">Metal-binding</keyword>
<dbReference type="GO" id="GO:0008299">
    <property type="term" value="P:isoprenoid biosynthetic process"/>
    <property type="evidence" value="ECO:0007669"/>
    <property type="project" value="InterPro"/>
</dbReference>
<dbReference type="Gene3D" id="1.10.600.10">
    <property type="entry name" value="Farnesyl Diphosphate Synthase"/>
    <property type="match status" value="1"/>
</dbReference>
<dbReference type="Proteomes" id="UP000318864">
    <property type="component" value="Unassembled WGS sequence"/>
</dbReference>
<proteinExistence type="inferred from homology"/>
<dbReference type="GO" id="GO:0046872">
    <property type="term" value="F:metal ion binding"/>
    <property type="evidence" value="ECO:0007669"/>
    <property type="project" value="UniProtKB-KW"/>
</dbReference>
<evidence type="ECO:0000256" key="1">
    <source>
        <dbReference type="ARBA" id="ARBA00001946"/>
    </source>
</evidence>
<dbReference type="PROSITE" id="PS00723">
    <property type="entry name" value="POLYPRENYL_SYNTHASE_1"/>
    <property type="match status" value="1"/>
</dbReference>
<protein>
    <submittedName>
        <fullName evidence="8">Polyprenyl synthetase family protein</fullName>
    </submittedName>
</protein>
<accession>A0A4S3TM05</accession>
<evidence type="ECO:0000313" key="8">
    <source>
        <dbReference type="EMBL" id="THE63658.1"/>
    </source>
</evidence>
<feature type="region of interest" description="Disordered" evidence="7">
    <location>
        <begin position="77"/>
        <end position="99"/>
    </location>
</feature>
<sequence>MTSPEAREETVLEAVRQRREQVNDAIPEELPIREPERLYEASRYLLDAGGKRLRPSVLLTTAEALADVEPLSTEYRSFPTLDEATQPRSDDDASAKRRAPETIDVMDAAVSVEVIQSFTLIHDDIMDDDDLRRGVPAVHKEYDLETAILAGDTLYSKAFEIMLETGADPDRMVDALDVLATTCTKICEGQALDVTFEEDDNVTPEAYLEMVEQKTAVLYAASACLPAILMGADDETVDALYGYGLDIGRAFQIQDDVLDLTVPSAKLGKQRGSDLVENKQTLITVHAREQGVDIEGLVDTTDVDAVTEAEIDDAVSELEAAGSISYANERARSLVDQGKDRLEVLPDNEARRLLCELADYLIERGY</sequence>
<evidence type="ECO:0000313" key="9">
    <source>
        <dbReference type="Proteomes" id="UP000318864"/>
    </source>
</evidence>
<comment type="cofactor">
    <cofactor evidence="1">
        <name>Mg(2+)</name>
        <dbReference type="ChEBI" id="CHEBI:18420"/>
    </cofactor>
</comment>
<dbReference type="PANTHER" id="PTHR12001">
    <property type="entry name" value="GERANYLGERANYL PYROPHOSPHATE SYNTHASE"/>
    <property type="match status" value="1"/>
</dbReference>
<dbReference type="SFLD" id="SFLDS00005">
    <property type="entry name" value="Isoprenoid_Synthase_Type_I"/>
    <property type="match status" value="1"/>
</dbReference>
<dbReference type="SUPFAM" id="SSF48576">
    <property type="entry name" value="Terpenoid synthases"/>
    <property type="match status" value="1"/>
</dbReference>
<dbReference type="SFLD" id="SFLDG01017">
    <property type="entry name" value="Polyprenyl_Transferase_Like"/>
    <property type="match status" value="1"/>
</dbReference>